<evidence type="ECO:0000256" key="4">
    <source>
        <dbReference type="ARBA" id="ARBA00022741"/>
    </source>
</evidence>
<dbReference type="GO" id="GO:0004252">
    <property type="term" value="F:serine-type endopeptidase activity"/>
    <property type="evidence" value="ECO:0007669"/>
    <property type="project" value="UniProtKB-UniRule"/>
</dbReference>
<dbReference type="SUPFAM" id="SSF54211">
    <property type="entry name" value="Ribosomal protein S5 domain 2-like"/>
    <property type="match status" value="1"/>
</dbReference>
<evidence type="ECO:0000256" key="1">
    <source>
        <dbReference type="ARBA" id="ARBA00004496"/>
    </source>
</evidence>
<evidence type="ECO:0000313" key="23">
    <source>
        <dbReference type="Proteomes" id="UP000824072"/>
    </source>
</evidence>
<dbReference type="SMART" id="SM00382">
    <property type="entry name" value="AAA"/>
    <property type="match status" value="1"/>
</dbReference>
<evidence type="ECO:0000259" key="20">
    <source>
        <dbReference type="PROSITE" id="PS51786"/>
    </source>
</evidence>
<evidence type="ECO:0000256" key="12">
    <source>
        <dbReference type="ARBA" id="ARBA00071934"/>
    </source>
</evidence>
<dbReference type="GO" id="GO:0006515">
    <property type="term" value="P:protein quality control for misfolded or incompletely synthesized proteins"/>
    <property type="evidence" value="ECO:0007669"/>
    <property type="project" value="UniProtKB-UniRule"/>
</dbReference>
<dbReference type="InterPro" id="IPR014721">
    <property type="entry name" value="Ribsml_uS5_D2-typ_fold_subgr"/>
</dbReference>
<evidence type="ECO:0000256" key="8">
    <source>
        <dbReference type="ARBA" id="ARBA00023016"/>
    </source>
</evidence>
<keyword evidence="5 14" id="KW-0378">Hydrolase</keyword>
<dbReference type="AlphaFoldDB" id="A0A9D1LAB3"/>
<evidence type="ECO:0000256" key="19">
    <source>
        <dbReference type="RuleBase" id="RU000591"/>
    </source>
</evidence>
<gene>
    <name evidence="14 22" type="primary">lon</name>
    <name evidence="22" type="ORF">IAB02_01390</name>
</gene>
<dbReference type="InterPro" id="IPR027543">
    <property type="entry name" value="Lon_bac"/>
</dbReference>
<keyword evidence="8 14" id="KW-0346">Stress response</keyword>
<dbReference type="Pfam" id="PF02190">
    <property type="entry name" value="LON_substr_bdg"/>
    <property type="match status" value="1"/>
</dbReference>
<dbReference type="CDD" id="cd19500">
    <property type="entry name" value="RecA-like_Lon"/>
    <property type="match status" value="1"/>
</dbReference>
<keyword evidence="7 14" id="KW-0067">ATP-binding</keyword>
<comment type="subunit">
    <text evidence="14 15">Homohexamer. Organized in a ring with a central cavity.</text>
</comment>
<evidence type="ECO:0000256" key="7">
    <source>
        <dbReference type="ARBA" id="ARBA00022840"/>
    </source>
</evidence>
<feature type="domain" description="Lon proteolytic" evidence="20">
    <location>
        <begin position="617"/>
        <end position="798"/>
    </location>
</feature>
<dbReference type="PROSITE" id="PS01046">
    <property type="entry name" value="LON_SER"/>
    <property type="match status" value="1"/>
</dbReference>
<dbReference type="InterPro" id="IPR027417">
    <property type="entry name" value="P-loop_NTPase"/>
</dbReference>
<dbReference type="EC" id="3.4.21.53" evidence="11 14"/>
<dbReference type="InterPro" id="IPR020568">
    <property type="entry name" value="Ribosomal_Su5_D2-typ_SF"/>
</dbReference>
<comment type="similarity">
    <text evidence="14 15 18 19">Belongs to the peptidase S16 family.</text>
</comment>
<keyword evidence="6 14" id="KW-0720">Serine protease</keyword>
<dbReference type="Gene3D" id="1.10.8.60">
    <property type="match status" value="1"/>
</dbReference>
<comment type="induction">
    <text evidence="14">By heat shock.</text>
</comment>
<dbReference type="Gene3D" id="2.30.130.40">
    <property type="entry name" value="LON domain-like"/>
    <property type="match status" value="1"/>
</dbReference>
<keyword evidence="2 14" id="KW-0963">Cytoplasm</keyword>
<dbReference type="SUPFAM" id="SSF52540">
    <property type="entry name" value="P-loop containing nucleoside triphosphate hydrolases"/>
    <property type="match status" value="1"/>
</dbReference>
<protein>
    <recommendedName>
        <fullName evidence="12 14">Lon protease</fullName>
        <ecNumber evidence="11 14">3.4.21.53</ecNumber>
    </recommendedName>
    <alternativeName>
        <fullName evidence="13 14">ATP-dependent protease La</fullName>
    </alternativeName>
</protein>
<dbReference type="Gene3D" id="1.20.58.1480">
    <property type="match status" value="1"/>
</dbReference>
<accession>A0A9D1LAB3</accession>
<evidence type="ECO:0000256" key="18">
    <source>
        <dbReference type="PROSITE-ProRule" id="PRU01122"/>
    </source>
</evidence>
<dbReference type="InterPro" id="IPR054594">
    <property type="entry name" value="Lon_lid"/>
</dbReference>
<sequence length="806" mass="89932">MNDQKKALASSTLPLLPLRDLVAYPSTVLTVDVGRERSVSAVERALEHEGRLFAVAQKNSRAEHPSEEDLYTVGCVVTVRQILRLPDGSVRLLLQGETRAALLRVWEDADLQLAECLDLPSVPVSDPLALRARMRAVKRMAANLGRQSTPKLSRELLDLISGERDADALADVVSANLLHSLEKRQALLEITDPLRRLDELAMDLGEEKKLNELEERIHERVRQAMDKANHDYYLREEIRVIQEELGEEEDEELVSLRKRLKESPISGEARERVEKEISKLARTSINAPESAMLENYIEFMLELPWGKKSEGTIDLRHARRVLEGDHYGMKEIKERLLEYLAVLKSRKALCAQTKDASAEVTPPESAQDVSLRSPILCLVGPPGVGKTSIARSVARALHREFAQMSLGGVNDESEIRGHRRTYIGALPGRILSAIRQCKSMNPVFLLDEVDKLSRSLHGDPASALLEVLDPEQNACFRDHYAEAPFDLSDVLFITTANSQDTIDRALLDRMEIIEVPSYTLEEKVQIAKRYLLPKQLKAHGLSKAQLRVNDRALKSLIDLYTREAGVRSLERMIAKICRKAVLRFQEQPDLEKIQLRAEDLSSFLDAPLYPRKPESEKSRVGRVNGLAWTSVGGEVMPVEALFLEGKGEIRITGKLGEVMKESAQLAVSAVRARLGQYKVDSDFFQKHDLHIHVPEGAVPKDGPSAGVALTCAILSAASGLPARADLAMTGEITLLGDVLPIGGVKEKLLAAYRAGIKTILLPRENERDLQKIDPEILRQMQLVLLDRLEDALPLVLSERREIRVAV</sequence>
<comment type="catalytic activity">
    <reaction evidence="9 14 15 18">
        <text>Hydrolysis of proteins in presence of ATP.</text>
        <dbReference type="EC" id="3.4.21.53"/>
    </reaction>
</comment>
<feature type="active site" evidence="14 16">
    <location>
        <position position="704"/>
    </location>
</feature>
<evidence type="ECO:0000256" key="15">
    <source>
        <dbReference type="PIRNR" id="PIRNR001174"/>
    </source>
</evidence>
<keyword evidence="4 14" id="KW-0547">Nucleotide-binding</keyword>
<organism evidence="22 23">
    <name type="scientific">Candidatus Pullichristensenella excrementigallinarum</name>
    <dbReference type="NCBI Taxonomy" id="2840907"/>
    <lineage>
        <taxon>Bacteria</taxon>
        <taxon>Bacillati</taxon>
        <taxon>Bacillota</taxon>
        <taxon>Clostridia</taxon>
        <taxon>Candidatus Pullichristensenella</taxon>
    </lineage>
</organism>
<dbReference type="Gene3D" id="1.20.5.5270">
    <property type="match status" value="1"/>
</dbReference>
<comment type="caution">
    <text evidence="22">The sequence shown here is derived from an EMBL/GenBank/DDBJ whole genome shotgun (WGS) entry which is preliminary data.</text>
</comment>
<evidence type="ECO:0000313" key="22">
    <source>
        <dbReference type="EMBL" id="HIU33193.1"/>
    </source>
</evidence>
<feature type="active site" evidence="14 16">
    <location>
        <position position="747"/>
    </location>
</feature>
<dbReference type="SUPFAM" id="SSF88697">
    <property type="entry name" value="PUA domain-like"/>
    <property type="match status" value="1"/>
</dbReference>
<evidence type="ECO:0000256" key="17">
    <source>
        <dbReference type="PIRSR" id="PIRSR001174-2"/>
    </source>
</evidence>
<evidence type="ECO:0000256" key="14">
    <source>
        <dbReference type="HAMAP-Rule" id="MF_01973"/>
    </source>
</evidence>
<evidence type="ECO:0000256" key="16">
    <source>
        <dbReference type="PIRSR" id="PIRSR001174-1"/>
    </source>
</evidence>
<dbReference type="InterPro" id="IPR003111">
    <property type="entry name" value="Lon_prtase_N"/>
</dbReference>
<dbReference type="InterPro" id="IPR004815">
    <property type="entry name" value="Lon_bac/euk-typ"/>
</dbReference>
<dbReference type="InterPro" id="IPR008269">
    <property type="entry name" value="Lon_proteolytic"/>
</dbReference>
<keyword evidence="3 14" id="KW-0645">Protease</keyword>
<evidence type="ECO:0000256" key="13">
    <source>
        <dbReference type="ARBA" id="ARBA00082722"/>
    </source>
</evidence>
<dbReference type="PANTHER" id="PTHR10046">
    <property type="entry name" value="ATP DEPENDENT LON PROTEASE FAMILY MEMBER"/>
    <property type="match status" value="1"/>
</dbReference>
<name>A0A9D1LAB3_9FIRM</name>
<dbReference type="InterPro" id="IPR003959">
    <property type="entry name" value="ATPase_AAA_core"/>
</dbReference>
<dbReference type="PRINTS" id="PR00830">
    <property type="entry name" value="ENDOLAPTASE"/>
</dbReference>
<proteinExistence type="evidence at transcript level"/>
<evidence type="ECO:0000256" key="9">
    <source>
        <dbReference type="ARBA" id="ARBA00050665"/>
    </source>
</evidence>
<dbReference type="FunFam" id="3.40.50.300:FF:000021">
    <property type="entry name" value="Lon protease homolog"/>
    <property type="match status" value="1"/>
</dbReference>
<dbReference type="HAMAP" id="MF_01973">
    <property type="entry name" value="lon_bact"/>
    <property type="match status" value="1"/>
</dbReference>
<dbReference type="PROSITE" id="PS51786">
    <property type="entry name" value="LON_PROTEOLYTIC"/>
    <property type="match status" value="1"/>
</dbReference>
<dbReference type="InterPro" id="IPR008268">
    <property type="entry name" value="Peptidase_S16_AS"/>
</dbReference>
<dbReference type="GO" id="GO:0016887">
    <property type="term" value="F:ATP hydrolysis activity"/>
    <property type="evidence" value="ECO:0007669"/>
    <property type="project" value="UniProtKB-UniRule"/>
</dbReference>
<comment type="subcellular location">
    <subcellularLocation>
        <location evidence="1 14 15">Cytoplasm</location>
    </subcellularLocation>
</comment>
<dbReference type="InterPro" id="IPR027065">
    <property type="entry name" value="Lon_Prtase"/>
</dbReference>
<dbReference type="InterPro" id="IPR003593">
    <property type="entry name" value="AAA+_ATPase"/>
</dbReference>
<dbReference type="Proteomes" id="UP000824072">
    <property type="component" value="Unassembled WGS sequence"/>
</dbReference>
<dbReference type="GO" id="GO:0043565">
    <property type="term" value="F:sequence-specific DNA binding"/>
    <property type="evidence" value="ECO:0007669"/>
    <property type="project" value="UniProtKB-UniRule"/>
</dbReference>
<dbReference type="Gene3D" id="3.40.50.300">
    <property type="entry name" value="P-loop containing nucleotide triphosphate hydrolases"/>
    <property type="match status" value="1"/>
</dbReference>
<dbReference type="InterPro" id="IPR046336">
    <property type="entry name" value="Lon_prtase_N_sf"/>
</dbReference>
<dbReference type="NCBIfam" id="TIGR00763">
    <property type="entry name" value="lon"/>
    <property type="match status" value="1"/>
</dbReference>
<evidence type="ECO:0000256" key="3">
    <source>
        <dbReference type="ARBA" id="ARBA00022670"/>
    </source>
</evidence>
<evidence type="ECO:0000259" key="21">
    <source>
        <dbReference type="PROSITE" id="PS51787"/>
    </source>
</evidence>
<dbReference type="Gene3D" id="3.30.230.10">
    <property type="match status" value="1"/>
</dbReference>
<dbReference type="Pfam" id="PF00004">
    <property type="entry name" value="AAA"/>
    <property type="match status" value="1"/>
</dbReference>
<evidence type="ECO:0000256" key="6">
    <source>
        <dbReference type="ARBA" id="ARBA00022825"/>
    </source>
</evidence>
<evidence type="ECO:0000256" key="5">
    <source>
        <dbReference type="ARBA" id="ARBA00022801"/>
    </source>
</evidence>
<evidence type="ECO:0000256" key="11">
    <source>
        <dbReference type="ARBA" id="ARBA00066743"/>
    </source>
</evidence>
<feature type="domain" description="Lon N-terminal" evidence="21">
    <location>
        <begin position="13"/>
        <end position="208"/>
    </location>
</feature>
<feature type="binding site" evidence="14 17">
    <location>
        <begin position="380"/>
        <end position="387"/>
    </location>
    <ligand>
        <name>ATP</name>
        <dbReference type="ChEBI" id="CHEBI:30616"/>
    </ligand>
</feature>
<evidence type="ECO:0000256" key="10">
    <source>
        <dbReference type="ARBA" id="ARBA00053875"/>
    </source>
</evidence>
<dbReference type="GO" id="GO:0005524">
    <property type="term" value="F:ATP binding"/>
    <property type="evidence" value="ECO:0007669"/>
    <property type="project" value="UniProtKB-UniRule"/>
</dbReference>
<dbReference type="GO" id="GO:0004176">
    <property type="term" value="F:ATP-dependent peptidase activity"/>
    <property type="evidence" value="ECO:0007669"/>
    <property type="project" value="UniProtKB-UniRule"/>
</dbReference>
<dbReference type="GO" id="GO:0005737">
    <property type="term" value="C:cytoplasm"/>
    <property type="evidence" value="ECO:0007669"/>
    <property type="project" value="UniProtKB-SubCell"/>
</dbReference>
<evidence type="ECO:0000256" key="2">
    <source>
        <dbReference type="ARBA" id="ARBA00022490"/>
    </source>
</evidence>
<comment type="function">
    <text evidence="10 14">ATP-dependent serine protease that mediates the selective degradation of mutant and abnormal proteins as well as certain short-lived regulatory proteins. Required for cellular homeostasis and for survival from DNA damage and developmental changes induced by stress. Degrades polypeptides processively to yield small peptide fragments that are 5 to 10 amino acids long. Binds to DNA in a double-stranded, site-specific manner.</text>
</comment>
<reference evidence="22" key="1">
    <citation type="submission" date="2020-10" db="EMBL/GenBank/DDBJ databases">
        <authorList>
            <person name="Gilroy R."/>
        </authorList>
    </citation>
    <scope>NUCLEOTIDE SEQUENCE</scope>
    <source>
        <strain evidence="22">ChiHcec3-11533</strain>
    </source>
</reference>
<dbReference type="PIRSF" id="PIRSF001174">
    <property type="entry name" value="Lon_proteas"/>
    <property type="match status" value="1"/>
</dbReference>
<dbReference type="InterPro" id="IPR015947">
    <property type="entry name" value="PUA-like_sf"/>
</dbReference>
<dbReference type="SMART" id="SM00464">
    <property type="entry name" value="LON"/>
    <property type="match status" value="1"/>
</dbReference>
<dbReference type="EMBL" id="DVMU01000032">
    <property type="protein sequence ID" value="HIU33193.1"/>
    <property type="molecule type" value="Genomic_DNA"/>
</dbReference>
<dbReference type="GO" id="GO:0034605">
    <property type="term" value="P:cellular response to heat"/>
    <property type="evidence" value="ECO:0007669"/>
    <property type="project" value="UniProtKB-UniRule"/>
</dbReference>
<reference evidence="22" key="2">
    <citation type="journal article" date="2021" name="PeerJ">
        <title>Extensive microbial diversity within the chicken gut microbiome revealed by metagenomics and culture.</title>
        <authorList>
            <person name="Gilroy R."/>
            <person name="Ravi A."/>
            <person name="Getino M."/>
            <person name="Pursley I."/>
            <person name="Horton D.L."/>
            <person name="Alikhan N.F."/>
            <person name="Baker D."/>
            <person name="Gharbi K."/>
            <person name="Hall N."/>
            <person name="Watson M."/>
            <person name="Adriaenssens E.M."/>
            <person name="Foster-Nyarko E."/>
            <person name="Jarju S."/>
            <person name="Secka A."/>
            <person name="Antonio M."/>
            <person name="Oren A."/>
            <person name="Chaudhuri R.R."/>
            <person name="La Ragione R."/>
            <person name="Hildebrand F."/>
            <person name="Pallen M.J."/>
        </authorList>
    </citation>
    <scope>NUCLEOTIDE SEQUENCE</scope>
    <source>
        <strain evidence="22">ChiHcec3-11533</strain>
    </source>
</reference>
<dbReference type="Pfam" id="PF22667">
    <property type="entry name" value="Lon_lid"/>
    <property type="match status" value="1"/>
</dbReference>
<dbReference type="Pfam" id="PF05362">
    <property type="entry name" value="Lon_C"/>
    <property type="match status" value="1"/>
</dbReference>
<dbReference type="PROSITE" id="PS51787">
    <property type="entry name" value="LON_N"/>
    <property type="match status" value="1"/>
</dbReference>